<gene>
    <name evidence="2" type="ORF">OL497_29130</name>
</gene>
<keyword evidence="3" id="KW-1185">Reference proteome</keyword>
<evidence type="ECO:0000313" key="3">
    <source>
        <dbReference type="Proteomes" id="UP001207742"/>
    </source>
</evidence>
<dbReference type="InterPro" id="IPR010870">
    <property type="entry name" value="Porin_O/P"/>
</dbReference>
<evidence type="ECO:0000313" key="2">
    <source>
        <dbReference type="EMBL" id="MCW3487991.1"/>
    </source>
</evidence>
<dbReference type="RefSeq" id="WP_264734797.1">
    <property type="nucleotide sequence ID" value="NZ_JAPDNR010000001.1"/>
</dbReference>
<evidence type="ECO:0000256" key="1">
    <source>
        <dbReference type="SAM" id="SignalP"/>
    </source>
</evidence>
<comment type="caution">
    <text evidence="2">The sequence shown here is derived from an EMBL/GenBank/DDBJ whole genome shotgun (WGS) entry which is preliminary data.</text>
</comment>
<keyword evidence="1" id="KW-0732">Signal</keyword>
<dbReference type="PROSITE" id="PS51257">
    <property type="entry name" value="PROKAR_LIPOPROTEIN"/>
    <property type="match status" value="1"/>
</dbReference>
<dbReference type="InterPro" id="IPR023614">
    <property type="entry name" value="Porin_dom_sf"/>
</dbReference>
<dbReference type="SUPFAM" id="SSF56935">
    <property type="entry name" value="Porins"/>
    <property type="match status" value="1"/>
</dbReference>
<reference evidence="2 3" key="1">
    <citation type="submission" date="2022-10" db="EMBL/GenBank/DDBJ databases">
        <title>Chitinophaga nivalis PC15 sp. nov., isolated from Pyeongchang county, South Korea.</title>
        <authorList>
            <person name="Trinh H.N."/>
        </authorList>
    </citation>
    <scope>NUCLEOTIDE SEQUENCE [LARGE SCALE GENOMIC DNA]</scope>
    <source>
        <strain evidence="2 3">PC14</strain>
    </source>
</reference>
<protein>
    <submittedName>
        <fullName evidence="2">OprO/OprP family phosphate-selective porin</fullName>
    </submittedName>
</protein>
<accession>A0ABT3IVG7</accession>
<dbReference type="Pfam" id="PF07396">
    <property type="entry name" value="Porin_O_P"/>
    <property type="match status" value="1"/>
</dbReference>
<dbReference type="Gene3D" id="2.40.160.10">
    <property type="entry name" value="Porin"/>
    <property type="match status" value="1"/>
</dbReference>
<name>A0ABT3IVG7_9BACT</name>
<dbReference type="Proteomes" id="UP001207742">
    <property type="component" value="Unassembled WGS sequence"/>
</dbReference>
<sequence>MRLRCLLFIIGFLMIQPPVAASCSLPENNLAIDSTGRDSAVQKVAGFLKKITLGGVFQARYTLSLHKDVDVNGMHQPDATEVVRNSFSLKRARLQVKAQVSDRFMAAVLVNLADFSGDTKGKVLENAYISYRWNDAVNFTIGQFRPSFGLEDLYPVDIIKSMDFSNQYYAFGNNGWQSFQLGVSMFGSFAKDRNIPIKYSLAVVNGNNRNQPSDNDNGKLGTARLELGNMNRLAVGLNGGFGVVKRKNVYAFGVDVTGVFPLSPTLDLELQTEYKQGTDHQYYYALHDSLRIDPLNKYLMHGVYVLPNFRYKINYHKLTSIEFSVRYEYFNEDYKHDGNTRQTFIPMISLAFLKDYGGRLQLGMQIDQYKKDIPGTKTHNSNLMIVQVQCRL</sequence>
<dbReference type="EMBL" id="JAPDNS010000002">
    <property type="protein sequence ID" value="MCW3487991.1"/>
    <property type="molecule type" value="Genomic_DNA"/>
</dbReference>
<proteinExistence type="predicted"/>
<organism evidence="2 3">
    <name type="scientific">Chitinophaga nivalis</name>
    <dbReference type="NCBI Taxonomy" id="2991709"/>
    <lineage>
        <taxon>Bacteria</taxon>
        <taxon>Pseudomonadati</taxon>
        <taxon>Bacteroidota</taxon>
        <taxon>Chitinophagia</taxon>
        <taxon>Chitinophagales</taxon>
        <taxon>Chitinophagaceae</taxon>
        <taxon>Chitinophaga</taxon>
    </lineage>
</organism>
<feature type="chain" id="PRO_5046075058" evidence="1">
    <location>
        <begin position="21"/>
        <end position="392"/>
    </location>
</feature>
<feature type="signal peptide" evidence="1">
    <location>
        <begin position="1"/>
        <end position="20"/>
    </location>
</feature>